<evidence type="ECO:0000313" key="2">
    <source>
        <dbReference type="EMBL" id="RFU73523.1"/>
    </source>
</evidence>
<reference evidence="2 3" key="1">
    <citation type="journal article" date="2018" name="PLoS Pathog.">
        <title>Evolution of structural diversity of trichothecenes, a family of toxins produced by plant pathogenic and entomopathogenic fungi.</title>
        <authorList>
            <person name="Proctor R.H."/>
            <person name="McCormick S.P."/>
            <person name="Kim H.S."/>
            <person name="Cardoza R.E."/>
            <person name="Stanley A.M."/>
            <person name="Lindo L."/>
            <person name="Kelly A."/>
            <person name="Brown D.W."/>
            <person name="Lee T."/>
            <person name="Vaughan M.M."/>
            <person name="Alexander N.J."/>
            <person name="Busman M."/>
            <person name="Gutierrez S."/>
        </authorList>
    </citation>
    <scope>NUCLEOTIDE SEQUENCE [LARGE SCALE GENOMIC DNA]</scope>
    <source>
        <strain evidence="2 3">IBT 40837</strain>
    </source>
</reference>
<dbReference type="AlphaFoldDB" id="A0A395NCR3"/>
<organism evidence="2 3">
    <name type="scientific">Trichoderma arundinaceum</name>
    <dbReference type="NCBI Taxonomy" id="490622"/>
    <lineage>
        <taxon>Eukaryota</taxon>
        <taxon>Fungi</taxon>
        <taxon>Dikarya</taxon>
        <taxon>Ascomycota</taxon>
        <taxon>Pezizomycotina</taxon>
        <taxon>Sordariomycetes</taxon>
        <taxon>Hypocreomycetidae</taxon>
        <taxon>Hypocreales</taxon>
        <taxon>Hypocreaceae</taxon>
        <taxon>Trichoderma</taxon>
    </lineage>
</organism>
<dbReference type="EMBL" id="PXOA01000639">
    <property type="protein sequence ID" value="RFU73523.1"/>
    <property type="molecule type" value="Genomic_DNA"/>
</dbReference>
<evidence type="ECO:0000313" key="3">
    <source>
        <dbReference type="Proteomes" id="UP000266272"/>
    </source>
</evidence>
<proteinExistence type="predicted"/>
<evidence type="ECO:0000256" key="1">
    <source>
        <dbReference type="SAM" id="MobiDB-lite"/>
    </source>
</evidence>
<protein>
    <submittedName>
        <fullName evidence="2">Uncharacterized protein</fullName>
    </submittedName>
</protein>
<accession>A0A395NCR3</accession>
<dbReference type="OrthoDB" id="4899474at2759"/>
<gene>
    <name evidence="2" type="ORF">TARUN_8737</name>
</gene>
<feature type="region of interest" description="Disordered" evidence="1">
    <location>
        <begin position="60"/>
        <end position="91"/>
    </location>
</feature>
<keyword evidence="3" id="KW-1185">Reference proteome</keyword>
<comment type="caution">
    <text evidence="2">The sequence shown here is derived from an EMBL/GenBank/DDBJ whole genome shotgun (WGS) entry which is preliminary data.</text>
</comment>
<dbReference type="Proteomes" id="UP000266272">
    <property type="component" value="Unassembled WGS sequence"/>
</dbReference>
<sequence>MPYAYENRLVSRSTNESSVVHKRRLLIKLTNACDDYNVLRKTLKKHAPLATRKYLEQALASPAPPKDPEVVDTTAMDIDGPVSASPVTTTEEQVDSANANALTVPWDSLHICQYIKHVKSMVDDKRTEAEIFAVIPTAYEAWKMQKEYADIRAGKEKLELSLKAIEKDHECRGPYGVSIAGRARRLRSGGYASSLGEVTSIDENWPQGWALGRKWLPGVRYDTRFMSKVGERPFLLGSDATDCSGILSRRALRKQEGGW</sequence>
<name>A0A395NCR3_TRIAR</name>